<dbReference type="OrthoDB" id="408631at2759"/>
<protein>
    <recommendedName>
        <fullName evidence="5">Carboxylesterase type B domain-containing protein</fullName>
    </recommendedName>
</protein>
<feature type="chain" id="PRO_5040937429" description="Carboxylesterase type B domain-containing protein" evidence="4">
    <location>
        <begin position="19"/>
        <end position="707"/>
    </location>
</feature>
<evidence type="ECO:0000313" key="6">
    <source>
        <dbReference type="EMBL" id="KAJ4386119.1"/>
    </source>
</evidence>
<evidence type="ECO:0000259" key="5">
    <source>
        <dbReference type="Pfam" id="PF00135"/>
    </source>
</evidence>
<evidence type="ECO:0000256" key="1">
    <source>
        <dbReference type="ARBA" id="ARBA00005964"/>
    </source>
</evidence>
<evidence type="ECO:0000313" key="7">
    <source>
        <dbReference type="Proteomes" id="UP001140453"/>
    </source>
</evidence>
<dbReference type="EMBL" id="JAPEVB010000006">
    <property type="protein sequence ID" value="KAJ4386119.1"/>
    <property type="molecule type" value="Genomic_DNA"/>
</dbReference>
<dbReference type="PANTHER" id="PTHR11559">
    <property type="entry name" value="CARBOXYLESTERASE"/>
    <property type="match status" value="1"/>
</dbReference>
<dbReference type="InterPro" id="IPR002018">
    <property type="entry name" value="CarbesteraseB"/>
</dbReference>
<comment type="caution">
    <text evidence="6">The sequence shown here is derived from an EMBL/GenBank/DDBJ whole genome shotgun (WGS) entry which is preliminary data.</text>
</comment>
<dbReference type="InterPro" id="IPR050309">
    <property type="entry name" value="Type-B_Carboxylest/Lipase"/>
</dbReference>
<feature type="compositionally biased region" description="Low complexity" evidence="3">
    <location>
        <begin position="636"/>
        <end position="648"/>
    </location>
</feature>
<dbReference type="InterPro" id="IPR029058">
    <property type="entry name" value="AB_hydrolase_fold"/>
</dbReference>
<reference evidence="6" key="1">
    <citation type="submission" date="2022-10" db="EMBL/GenBank/DDBJ databases">
        <title>Tapping the CABI collections for fungal endophytes: first genome assemblies for Collariella, Neodidymelliopsis, Ascochyta clinopodiicola, Didymella pomorum, Didymosphaeria variabile, Neocosmospora piperis and Neocucurbitaria cava.</title>
        <authorList>
            <person name="Hill R."/>
        </authorList>
    </citation>
    <scope>NUCLEOTIDE SEQUENCE</scope>
    <source>
        <strain evidence="6">IMI 355082</strain>
    </source>
</reference>
<sequence length="707" mass="73145">MRLSFITRLLAYSGVAHAVNTLVDLGYAQYQGQTLANGVNQWLGVRYAAPSVPPLRFAVAQPPIAQTGIQDATKEGPICVSANNPEGLQFDSPRQFMAEDCLFVAVYAPANATETSNLPIMLFISGGGFTSNSNANFNGTKLVEASGMNMIVVRANYRVGILGFIAGTLVDADTKGATSNNGLKDMIAAARWIKQFATKFGGNPNHIVINGDSSGGNAIDELLAANNGTGFPDLFVGAIAESTGWGAEGFSVDRDNAVTNNLKATGCDTKPDPLDCLRNLPIGELQARSTKDGFGPTVDGSFIVAPHFQMFEQGRFQNIPVIYGYASDEATPDFISNQTVNTTDELGADIRKKVGGSMTDAELATVLAAYPETLNNISIFGRDMIARNASLRQGSGAQWQRDAAIKTELNLHCVGAFFADMYAARGQAATFAYRYNILDSTPGGNADKGLFSPHTSELYAVWGANNTDGGDPGCLTLPVTDPLSCAAGAQIAQSYWISFVRTLDPNALRAAGAPVWTPWSIAAPNRILLDNGGASMEQMGAAVGEIPIVGMNQRQRCLSLTLPLAKRINQGLGANQTLPPFANGTAVDPTAVVLQNIMPITPQAPAAPVPAAVAPAASAASVPTVNGGGAPPGVNTTMSTASSSGGSAPVTDAGSGVGMASTVALGAISNSTLVLNMTTPTTGGAAGLTPHIISLAATILGALITVL</sequence>
<keyword evidence="7" id="KW-1185">Reference proteome</keyword>
<keyword evidence="2" id="KW-0378">Hydrolase</keyword>
<organism evidence="6 7">
    <name type="scientific">Gnomoniopsis smithogilvyi</name>
    <dbReference type="NCBI Taxonomy" id="1191159"/>
    <lineage>
        <taxon>Eukaryota</taxon>
        <taxon>Fungi</taxon>
        <taxon>Dikarya</taxon>
        <taxon>Ascomycota</taxon>
        <taxon>Pezizomycotina</taxon>
        <taxon>Sordariomycetes</taxon>
        <taxon>Sordariomycetidae</taxon>
        <taxon>Diaporthales</taxon>
        <taxon>Gnomoniaceae</taxon>
        <taxon>Gnomoniopsis</taxon>
    </lineage>
</organism>
<gene>
    <name evidence="6" type="ORF">N0V93_009011</name>
</gene>
<feature type="region of interest" description="Disordered" evidence="3">
    <location>
        <begin position="628"/>
        <end position="650"/>
    </location>
</feature>
<dbReference type="Proteomes" id="UP001140453">
    <property type="component" value="Unassembled WGS sequence"/>
</dbReference>
<evidence type="ECO:0000256" key="3">
    <source>
        <dbReference type="SAM" id="MobiDB-lite"/>
    </source>
</evidence>
<dbReference type="Pfam" id="PF00135">
    <property type="entry name" value="COesterase"/>
    <property type="match status" value="1"/>
</dbReference>
<feature type="signal peptide" evidence="4">
    <location>
        <begin position="1"/>
        <end position="18"/>
    </location>
</feature>
<dbReference type="SUPFAM" id="SSF53474">
    <property type="entry name" value="alpha/beta-Hydrolases"/>
    <property type="match status" value="1"/>
</dbReference>
<accession>A0A9W8YIV8</accession>
<feature type="domain" description="Carboxylesterase type B" evidence="5">
    <location>
        <begin position="28"/>
        <end position="524"/>
    </location>
</feature>
<name>A0A9W8YIV8_9PEZI</name>
<dbReference type="InterPro" id="IPR019826">
    <property type="entry name" value="Carboxylesterase_B_AS"/>
</dbReference>
<proteinExistence type="inferred from homology"/>
<evidence type="ECO:0000256" key="2">
    <source>
        <dbReference type="ARBA" id="ARBA00022801"/>
    </source>
</evidence>
<dbReference type="Gene3D" id="3.40.50.1820">
    <property type="entry name" value="alpha/beta hydrolase"/>
    <property type="match status" value="1"/>
</dbReference>
<evidence type="ECO:0000256" key="4">
    <source>
        <dbReference type="SAM" id="SignalP"/>
    </source>
</evidence>
<dbReference type="PROSITE" id="PS00122">
    <property type="entry name" value="CARBOXYLESTERASE_B_1"/>
    <property type="match status" value="1"/>
</dbReference>
<dbReference type="GO" id="GO:0016787">
    <property type="term" value="F:hydrolase activity"/>
    <property type="evidence" value="ECO:0007669"/>
    <property type="project" value="UniProtKB-KW"/>
</dbReference>
<comment type="similarity">
    <text evidence="1">Belongs to the type-B carboxylesterase/lipase family.</text>
</comment>
<keyword evidence="4" id="KW-0732">Signal</keyword>
<dbReference type="AlphaFoldDB" id="A0A9W8YIV8"/>